<dbReference type="RefSeq" id="WP_062322511.1">
    <property type="nucleotide sequence ID" value="NZ_BJWJ01000021.1"/>
</dbReference>
<evidence type="ECO:0000313" key="5">
    <source>
        <dbReference type="Proteomes" id="UP000199139"/>
    </source>
</evidence>
<reference evidence="3 6" key="2">
    <citation type="submission" date="2019-07" db="EMBL/GenBank/DDBJ databases">
        <title>Whole genome shotgun sequence of Halolactibacillus miurensis NBRC 100873.</title>
        <authorList>
            <person name="Hosoyama A."/>
            <person name="Uohara A."/>
            <person name="Ohji S."/>
            <person name="Ichikawa N."/>
        </authorList>
    </citation>
    <scope>NUCLEOTIDE SEQUENCE [LARGE SCALE GENOMIC DNA]</scope>
    <source>
        <strain evidence="3 6">NBRC 100873</strain>
    </source>
</reference>
<dbReference type="GO" id="GO:0003676">
    <property type="term" value="F:nucleic acid binding"/>
    <property type="evidence" value="ECO:0007669"/>
    <property type="project" value="InterPro"/>
</dbReference>
<dbReference type="STRING" id="306541.SAMN05421668_11227"/>
<evidence type="ECO:0000313" key="6">
    <source>
        <dbReference type="Proteomes" id="UP000321773"/>
    </source>
</evidence>
<dbReference type="Gene3D" id="2.40.50.140">
    <property type="entry name" value="Nucleic acid-binding proteins"/>
    <property type="match status" value="2"/>
</dbReference>
<dbReference type="OrthoDB" id="9801597at2"/>
<evidence type="ECO:0000313" key="3">
    <source>
        <dbReference type="EMBL" id="GEM04984.1"/>
    </source>
</evidence>
<gene>
    <name evidence="3" type="ORF">HMI01_19720</name>
    <name evidence="4" type="ORF">SAMN05421668_11227</name>
</gene>
<feature type="domain" description="S1 motif" evidence="2">
    <location>
        <begin position="73"/>
        <end position="140"/>
    </location>
</feature>
<dbReference type="EMBL" id="BJWJ01000021">
    <property type="protein sequence ID" value="GEM04984.1"/>
    <property type="molecule type" value="Genomic_DNA"/>
</dbReference>
<name>A0A1I6T3C3_9BACI</name>
<evidence type="ECO:0000313" key="4">
    <source>
        <dbReference type="EMBL" id="SFS83633.1"/>
    </source>
</evidence>
<dbReference type="Pfam" id="PF21543">
    <property type="entry name" value="CvfB_2nd"/>
    <property type="match status" value="1"/>
</dbReference>
<keyword evidence="6" id="KW-1185">Reference proteome</keyword>
<reference evidence="4 5" key="1">
    <citation type="submission" date="2016-10" db="EMBL/GenBank/DDBJ databases">
        <authorList>
            <person name="de Groot N.N."/>
        </authorList>
    </citation>
    <scope>NUCLEOTIDE SEQUENCE [LARGE SCALE GENOMIC DNA]</scope>
    <source>
        <strain evidence="4 5">DSM 17074</strain>
    </source>
</reference>
<dbReference type="InterPro" id="IPR012340">
    <property type="entry name" value="NA-bd_OB-fold"/>
</dbReference>
<dbReference type="Gene3D" id="1.10.10.10">
    <property type="entry name" value="Winged helix-like DNA-binding domain superfamily/Winged helix DNA-binding domain"/>
    <property type="match status" value="1"/>
</dbReference>
<dbReference type="InterPro" id="IPR048587">
    <property type="entry name" value="CvfB_S1_3rd"/>
</dbReference>
<dbReference type="AlphaFoldDB" id="A0A1I6T3C3"/>
<dbReference type="InterPro" id="IPR040764">
    <property type="entry name" value="CvfB_WH"/>
</dbReference>
<dbReference type="InterPro" id="IPR039566">
    <property type="entry name" value="CvfB_S1_st"/>
</dbReference>
<dbReference type="InterPro" id="IPR048588">
    <property type="entry name" value="CvfB_S1_2nd"/>
</dbReference>
<dbReference type="InterPro" id="IPR014464">
    <property type="entry name" value="CvfB_fam"/>
</dbReference>
<dbReference type="PANTHER" id="PTHR37296:SF1">
    <property type="entry name" value="CONSERVED VIRULENCE FACTOR B"/>
    <property type="match status" value="1"/>
</dbReference>
<accession>A0A1I6T3C3</accession>
<dbReference type="SMART" id="SM00316">
    <property type="entry name" value="S1"/>
    <property type="match status" value="3"/>
</dbReference>
<dbReference type="Pfam" id="PF17783">
    <property type="entry name" value="WHD_CvfB"/>
    <property type="match status" value="1"/>
</dbReference>
<dbReference type="Proteomes" id="UP000321773">
    <property type="component" value="Unassembled WGS sequence"/>
</dbReference>
<proteinExistence type="inferred from homology"/>
<dbReference type="Pfam" id="PF21191">
    <property type="entry name" value="CvfB_1st"/>
    <property type="match status" value="1"/>
</dbReference>
<evidence type="ECO:0000259" key="2">
    <source>
        <dbReference type="SMART" id="SM00316"/>
    </source>
</evidence>
<feature type="domain" description="S1 motif" evidence="2">
    <location>
        <begin position="157"/>
        <end position="218"/>
    </location>
</feature>
<evidence type="ECO:0000256" key="1">
    <source>
        <dbReference type="PIRNR" id="PIRNR012524"/>
    </source>
</evidence>
<dbReference type="EMBL" id="FPAI01000012">
    <property type="protein sequence ID" value="SFS83633.1"/>
    <property type="molecule type" value="Genomic_DNA"/>
</dbReference>
<dbReference type="PANTHER" id="PTHR37296">
    <property type="entry name" value="CONSERVED VIRULENCE FACTOR B"/>
    <property type="match status" value="1"/>
</dbReference>
<dbReference type="Proteomes" id="UP000199139">
    <property type="component" value="Unassembled WGS sequence"/>
</dbReference>
<dbReference type="PIRSF" id="PIRSF012524">
    <property type="entry name" value="YitL_S1"/>
    <property type="match status" value="1"/>
</dbReference>
<feature type="domain" description="S1 motif" evidence="2">
    <location>
        <begin position="5"/>
        <end position="69"/>
    </location>
</feature>
<organism evidence="4 5">
    <name type="scientific">Halolactibacillus miurensis</name>
    <dbReference type="NCBI Taxonomy" id="306541"/>
    <lineage>
        <taxon>Bacteria</taxon>
        <taxon>Bacillati</taxon>
        <taxon>Bacillota</taxon>
        <taxon>Bacilli</taxon>
        <taxon>Bacillales</taxon>
        <taxon>Bacillaceae</taxon>
        <taxon>Halolactibacillus</taxon>
    </lineage>
</organism>
<dbReference type="InterPro" id="IPR036388">
    <property type="entry name" value="WH-like_DNA-bd_sf"/>
</dbReference>
<dbReference type="Pfam" id="PF13509">
    <property type="entry name" value="S1_2"/>
    <property type="match status" value="1"/>
</dbReference>
<protein>
    <recommendedName>
        <fullName evidence="2">S1 motif domain-containing protein</fullName>
    </recommendedName>
</protein>
<dbReference type="InterPro" id="IPR003029">
    <property type="entry name" value="S1_domain"/>
</dbReference>
<comment type="similarity">
    <text evidence="1">Belongs to the CvfB family.</text>
</comment>
<sequence length="295" mass="33267">MDNYLPGQIVTLTVKRVIDTGYVLTDLDHEALEVLLHTNEAGDEALSEGDEVKVYLYHDKQKQLIATTTIPHVTTDVFDWAEVTEVKPGLGVFVDIGTSKHVLVSNDDLPEHMSAWPTVGDVLYVTLKHDKNNRLLADPVSEADFEGNWDLASEALFNQDLGGRVFRSGKEGAVAITDDGYRAFIHHTERNREPRIGEWVEGRVIKVKQDGTLNMSLLPRKQEAQEVDAEKLFNYMQQHDGEMPFTSKTDPEIIRQTFNMSKAAFKRAIGKLLKDRLIVIEDTRIILTESESHPS</sequence>